<evidence type="ECO:0000313" key="3">
    <source>
        <dbReference type="Proteomes" id="UP000240542"/>
    </source>
</evidence>
<dbReference type="InterPro" id="IPR011576">
    <property type="entry name" value="Pyridox_Oxase_N"/>
</dbReference>
<evidence type="ECO:0000313" key="2">
    <source>
        <dbReference type="EMBL" id="PSL00333.1"/>
    </source>
</evidence>
<dbReference type="AlphaFoldDB" id="A0A2P8DSZ3"/>
<accession>A0A2P8DSZ3</accession>
<dbReference type="RefSeq" id="WP_211301154.1">
    <property type="nucleotide sequence ID" value="NZ_PYGA01000002.1"/>
</dbReference>
<comment type="caution">
    <text evidence="2">The sequence shown here is derived from an EMBL/GenBank/DDBJ whole genome shotgun (WGS) entry which is preliminary data.</text>
</comment>
<dbReference type="Gene3D" id="2.30.110.10">
    <property type="entry name" value="Electron Transport, Fmn-binding Protein, Chain A"/>
    <property type="match status" value="1"/>
</dbReference>
<dbReference type="InterPro" id="IPR012349">
    <property type="entry name" value="Split_barrel_FMN-bd"/>
</dbReference>
<dbReference type="PANTHER" id="PTHR42815:SF2">
    <property type="entry name" value="FAD-BINDING, PUTATIVE (AFU_ORTHOLOGUE AFUA_6G07600)-RELATED"/>
    <property type="match status" value="1"/>
</dbReference>
<dbReference type="Pfam" id="PF01243">
    <property type="entry name" value="PNPOx_N"/>
    <property type="match status" value="1"/>
</dbReference>
<dbReference type="Proteomes" id="UP000240542">
    <property type="component" value="Unassembled WGS sequence"/>
</dbReference>
<proteinExistence type="predicted"/>
<feature type="domain" description="Pyridoxamine 5'-phosphate oxidase N-terminal" evidence="1">
    <location>
        <begin position="33"/>
        <end position="153"/>
    </location>
</feature>
<keyword evidence="3" id="KW-1185">Reference proteome</keyword>
<evidence type="ECO:0000259" key="1">
    <source>
        <dbReference type="Pfam" id="PF01243"/>
    </source>
</evidence>
<protein>
    <recommendedName>
        <fullName evidence="1">Pyridoxamine 5'-phosphate oxidase N-terminal domain-containing protein</fullName>
    </recommendedName>
</protein>
<sequence length="207" mass="22711">MPRRPEPMPLARVRELIGEPSEAAKAKVQDHVDEHIHRFIAHSPFVCVATAHADGTADCSPRGDYPGFVKVLDPHTLALPDRVGNNRLDTFENLATDPRIGLVFLVPGHRESLRLNGTAYLSEDPDVLARLEAEGKVPKVAIIVRVREVYLHCGRAIIRARLWDPGSAALADQVPTIGEVIAARADGRFSADAIDDGLEKSAYRNLY</sequence>
<dbReference type="NCBIfam" id="TIGR04025">
    <property type="entry name" value="PPOX_FMN_DR2398"/>
    <property type="match status" value="1"/>
</dbReference>
<name>A0A2P8DSZ3_9ACTN</name>
<organism evidence="2 3">
    <name type="scientific">Murinocardiopsis flavida</name>
    <dbReference type="NCBI Taxonomy" id="645275"/>
    <lineage>
        <taxon>Bacteria</taxon>
        <taxon>Bacillati</taxon>
        <taxon>Actinomycetota</taxon>
        <taxon>Actinomycetes</taxon>
        <taxon>Streptosporangiales</taxon>
        <taxon>Nocardiopsidaceae</taxon>
        <taxon>Murinocardiopsis</taxon>
    </lineage>
</organism>
<reference evidence="2 3" key="1">
    <citation type="submission" date="2018-03" db="EMBL/GenBank/DDBJ databases">
        <title>Genomic Encyclopedia of Archaeal and Bacterial Type Strains, Phase II (KMG-II): from individual species to whole genera.</title>
        <authorList>
            <person name="Goeker M."/>
        </authorList>
    </citation>
    <scope>NUCLEOTIDE SEQUENCE [LARGE SCALE GENOMIC DNA]</scope>
    <source>
        <strain evidence="2 3">DSM 45312</strain>
    </source>
</reference>
<gene>
    <name evidence="2" type="ORF">CLV63_102461</name>
</gene>
<dbReference type="PANTHER" id="PTHR42815">
    <property type="entry name" value="FAD-BINDING, PUTATIVE (AFU_ORTHOLOGUE AFUA_6G07600)-RELATED"/>
    <property type="match status" value="1"/>
</dbReference>
<dbReference type="EMBL" id="PYGA01000002">
    <property type="protein sequence ID" value="PSL00333.1"/>
    <property type="molecule type" value="Genomic_DNA"/>
</dbReference>
<dbReference type="InterPro" id="IPR024029">
    <property type="entry name" value="Pyridox_Oxase_FMN-dep"/>
</dbReference>
<dbReference type="SUPFAM" id="SSF50475">
    <property type="entry name" value="FMN-binding split barrel"/>
    <property type="match status" value="1"/>
</dbReference>